<dbReference type="GO" id="GO:0005886">
    <property type="term" value="C:plasma membrane"/>
    <property type="evidence" value="ECO:0007669"/>
    <property type="project" value="UniProtKB-SubCell"/>
</dbReference>
<keyword evidence="12" id="KW-0902">Two-component regulatory system</keyword>
<gene>
    <name evidence="17" type="ORF">SAMN05443639_103636</name>
</gene>
<dbReference type="InterPro" id="IPR036890">
    <property type="entry name" value="HATPase_C_sf"/>
</dbReference>
<dbReference type="SMART" id="SM00387">
    <property type="entry name" value="HATPase_c"/>
    <property type="match status" value="1"/>
</dbReference>
<dbReference type="Gene3D" id="6.10.340.10">
    <property type="match status" value="1"/>
</dbReference>
<evidence type="ECO:0000256" key="2">
    <source>
        <dbReference type="ARBA" id="ARBA00004651"/>
    </source>
</evidence>
<dbReference type="PROSITE" id="PS50885">
    <property type="entry name" value="HAMP"/>
    <property type="match status" value="1"/>
</dbReference>
<dbReference type="GO" id="GO:0030295">
    <property type="term" value="F:protein kinase activator activity"/>
    <property type="evidence" value="ECO:0007669"/>
    <property type="project" value="TreeGrafter"/>
</dbReference>
<evidence type="ECO:0000259" key="15">
    <source>
        <dbReference type="PROSITE" id="PS50109"/>
    </source>
</evidence>
<feature type="transmembrane region" description="Helical" evidence="14">
    <location>
        <begin position="6"/>
        <end position="28"/>
    </location>
</feature>
<dbReference type="Pfam" id="PF02518">
    <property type="entry name" value="HATPase_c"/>
    <property type="match status" value="1"/>
</dbReference>
<keyword evidence="5" id="KW-0597">Phosphoprotein</keyword>
<feature type="transmembrane region" description="Helical" evidence="14">
    <location>
        <begin position="130"/>
        <end position="149"/>
    </location>
</feature>
<dbReference type="EMBL" id="FOIJ01000003">
    <property type="protein sequence ID" value="SET63901.1"/>
    <property type="molecule type" value="Genomic_DNA"/>
</dbReference>
<dbReference type="InterPro" id="IPR005467">
    <property type="entry name" value="His_kinase_dom"/>
</dbReference>
<feature type="domain" description="HAMP" evidence="16">
    <location>
        <begin position="481"/>
        <end position="536"/>
    </location>
</feature>
<keyword evidence="4" id="KW-1003">Cell membrane</keyword>
<evidence type="ECO:0000259" key="16">
    <source>
        <dbReference type="PROSITE" id="PS50885"/>
    </source>
</evidence>
<dbReference type="CDD" id="cd00082">
    <property type="entry name" value="HisKA"/>
    <property type="match status" value="1"/>
</dbReference>
<keyword evidence="10" id="KW-0067">ATP-binding</keyword>
<evidence type="ECO:0000256" key="4">
    <source>
        <dbReference type="ARBA" id="ARBA00022475"/>
    </source>
</evidence>
<evidence type="ECO:0000256" key="5">
    <source>
        <dbReference type="ARBA" id="ARBA00022553"/>
    </source>
</evidence>
<dbReference type="InterPro" id="IPR036097">
    <property type="entry name" value="HisK_dim/P_sf"/>
</dbReference>
<dbReference type="SUPFAM" id="SSF158472">
    <property type="entry name" value="HAMP domain-like"/>
    <property type="match status" value="1"/>
</dbReference>
<dbReference type="Gene3D" id="3.30.450.20">
    <property type="entry name" value="PAS domain"/>
    <property type="match status" value="1"/>
</dbReference>
<keyword evidence="18" id="KW-1185">Reference proteome</keyword>
<dbReference type="GO" id="GO:0000156">
    <property type="term" value="F:phosphorelay response regulator activity"/>
    <property type="evidence" value="ECO:0007669"/>
    <property type="project" value="TreeGrafter"/>
</dbReference>
<dbReference type="InterPro" id="IPR003594">
    <property type="entry name" value="HATPase_dom"/>
</dbReference>
<dbReference type="CDD" id="cd06225">
    <property type="entry name" value="HAMP"/>
    <property type="match status" value="1"/>
</dbReference>
<dbReference type="PANTHER" id="PTHR42878">
    <property type="entry name" value="TWO-COMPONENT HISTIDINE KINASE"/>
    <property type="match status" value="1"/>
</dbReference>
<organism evidence="17 18">
    <name type="scientific">Stigmatella erecta</name>
    <dbReference type="NCBI Taxonomy" id="83460"/>
    <lineage>
        <taxon>Bacteria</taxon>
        <taxon>Pseudomonadati</taxon>
        <taxon>Myxococcota</taxon>
        <taxon>Myxococcia</taxon>
        <taxon>Myxococcales</taxon>
        <taxon>Cystobacterineae</taxon>
        <taxon>Archangiaceae</taxon>
        <taxon>Stigmatella</taxon>
    </lineage>
</organism>
<name>A0A1I0G1Q4_9BACT</name>
<feature type="transmembrane region" description="Helical" evidence="14">
    <location>
        <begin position="98"/>
        <end position="118"/>
    </location>
</feature>
<dbReference type="InterPro" id="IPR033479">
    <property type="entry name" value="dCache_1"/>
</dbReference>
<dbReference type="Pfam" id="PF00672">
    <property type="entry name" value="HAMP"/>
    <property type="match status" value="1"/>
</dbReference>
<keyword evidence="9 17" id="KW-0418">Kinase</keyword>
<evidence type="ECO:0000256" key="13">
    <source>
        <dbReference type="ARBA" id="ARBA00023136"/>
    </source>
</evidence>
<evidence type="ECO:0000256" key="3">
    <source>
        <dbReference type="ARBA" id="ARBA00012438"/>
    </source>
</evidence>
<reference evidence="18" key="1">
    <citation type="submission" date="2016-10" db="EMBL/GenBank/DDBJ databases">
        <authorList>
            <person name="Varghese N."/>
            <person name="Submissions S."/>
        </authorList>
    </citation>
    <scope>NUCLEOTIDE SEQUENCE [LARGE SCALE GENOMIC DNA]</scope>
    <source>
        <strain evidence="18">DSM 16858</strain>
    </source>
</reference>
<dbReference type="InterPro" id="IPR003660">
    <property type="entry name" value="HAMP_dom"/>
</dbReference>
<evidence type="ECO:0000256" key="14">
    <source>
        <dbReference type="SAM" id="Phobius"/>
    </source>
</evidence>
<dbReference type="RefSeq" id="WP_093518361.1">
    <property type="nucleotide sequence ID" value="NZ_FOIJ01000003.1"/>
</dbReference>
<keyword evidence="11 14" id="KW-1133">Transmembrane helix</keyword>
<dbReference type="Proteomes" id="UP000199181">
    <property type="component" value="Unassembled WGS sequence"/>
</dbReference>
<evidence type="ECO:0000313" key="17">
    <source>
        <dbReference type="EMBL" id="SET63901.1"/>
    </source>
</evidence>
<evidence type="ECO:0000256" key="1">
    <source>
        <dbReference type="ARBA" id="ARBA00000085"/>
    </source>
</evidence>
<feature type="transmembrane region" description="Helical" evidence="14">
    <location>
        <begin position="40"/>
        <end position="65"/>
    </location>
</feature>
<evidence type="ECO:0000313" key="18">
    <source>
        <dbReference type="Proteomes" id="UP000199181"/>
    </source>
</evidence>
<protein>
    <recommendedName>
        <fullName evidence="3">histidine kinase</fullName>
        <ecNumber evidence="3">2.7.13.3</ecNumber>
    </recommendedName>
</protein>
<keyword evidence="7 14" id="KW-0812">Transmembrane</keyword>
<evidence type="ECO:0000256" key="6">
    <source>
        <dbReference type="ARBA" id="ARBA00022679"/>
    </source>
</evidence>
<dbReference type="SMART" id="SM00388">
    <property type="entry name" value="HisKA"/>
    <property type="match status" value="1"/>
</dbReference>
<accession>A0A1I0G1Q4</accession>
<dbReference type="InterPro" id="IPR050351">
    <property type="entry name" value="BphY/WalK/GraS-like"/>
</dbReference>
<dbReference type="Gene3D" id="1.10.287.130">
    <property type="match status" value="1"/>
</dbReference>
<dbReference type="PROSITE" id="PS50109">
    <property type="entry name" value="HIS_KIN"/>
    <property type="match status" value="1"/>
</dbReference>
<comment type="subcellular location">
    <subcellularLocation>
        <location evidence="2">Cell membrane</location>
        <topology evidence="2">Multi-pass membrane protein</topology>
    </subcellularLocation>
</comment>
<feature type="domain" description="Histidine kinase" evidence="15">
    <location>
        <begin position="551"/>
        <end position="763"/>
    </location>
</feature>
<dbReference type="CDD" id="cd12914">
    <property type="entry name" value="PDC1_DGC_like"/>
    <property type="match status" value="1"/>
</dbReference>
<keyword evidence="6" id="KW-0808">Transferase</keyword>
<dbReference type="EC" id="2.7.13.3" evidence="3"/>
<sequence>MGIWKRIGGGALLGLGGLLLNLAAVEILPGVHLLMGPWMVLMAAVLLGPAAGGLAGAISGIQAYWLWGHPWGWLNIILEGVFVGVLRRRLMPITADGLFWLFSPLYFLLTYGLIAGLPLDATLVSGVKQAMNGLLAALIVQVTLLVPALRRRLGPWLPAPVAAISMGRAFALSFTLGALIPLLWVGMVEGRARYEAAVHHVEEENLQVARAVVREIERRLEHSAHAVAQLSRLLSERAPPQGGLPNVTFLEDGLDSLVTYSPEVIYAYVGSPEGRALAFSPRHDAEGRPLAGSDFSDREYVRRARQSRGPVVSDVFLGRVGERAPLVATVAPIRDGDQYLGYVLAALDLPKMRAYARDQAHTQQQRVLVIDASQRVVFDSQEESFTDVRSIEGTPLAEALGRTGGAGSARYQRRPDGRLLIRTGSEHLFCVRSVAQVGWRVVVEQPAVILQHDVEQTYAGLMVTVVVAIGVTLAVSLLLARAVLAPVRRVADAALRLAAGDRQARAEESTRDAPRELHELARTFDQMAAQLSRQLETIEGASREKDIFLSIASHELKTPLTAIKVQVALLKRAVGKEQAERVEMFDRQVDRLTRLVNQLLDASQLGSGKLPLQRSRVDLAEVARRVAEALVGASPRHNLVLEVSPLVGAFDEMRIEQVLHNLVANAIKYSPAGGAIEVRVRPLPGGEAELEVADRGIGLGGEDKEQLFGRFERGERQEVANISGLGVGLYVSREIVRRHNGSIALRQREGGGAVATVVLPLGQ</sequence>
<dbReference type="GO" id="GO:0000155">
    <property type="term" value="F:phosphorelay sensor kinase activity"/>
    <property type="evidence" value="ECO:0007669"/>
    <property type="project" value="InterPro"/>
</dbReference>
<evidence type="ECO:0000256" key="11">
    <source>
        <dbReference type="ARBA" id="ARBA00022989"/>
    </source>
</evidence>
<dbReference type="InterPro" id="IPR003661">
    <property type="entry name" value="HisK_dim/P_dom"/>
</dbReference>
<evidence type="ECO:0000256" key="9">
    <source>
        <dbReference type="ARBA" id="ARBA00022777"/>
    </source>
</evidence>
<dbReference type="SUPFAM" id="SSF55874">
    <property type="entry name" value="ATPase domain of HSP90 chaperone/DNA topoisomerase II/histidine kinase"/>
    <property type="match status" value="1"/>
</dbReference>
<evidence type="ECO:0000256" key="10">
    <source>
        <dbReference type="ARBA" id="ARBA00022840"/>
    </source>
</evidence>
<dbReference type="Gene3D" id="3.30.565.10">
    <property type="entry name" value="Histidine kinase-like ATPase, C-terminal domain"/>
    <property type="match status" value="1"/>
</dbReference>
<dbReference type="SUPFAM" id="SSF47384">
    <property type="entry name" value="Homodimeric domain of signal transducing histidine kinase"/>
    <property type="match status" value="1"/>
</dbReference>
<dbReference type="PRINTS" id="PR00344">
    <property type="entry name" value="BCTRLSENSOR"/>
</dbReference>
<keyword evidence="8" id="KW-0547">Nucleotide-binding</keyword>
<dbReference type="SMART" id="SM00304">
    <property type="entry name" value="HAMP"/>
    <property type="match status" value="1"/>
</dbReference>
<keyword evidence="13 14" id="KW-0472">Membrane</keyword>
<feature type="transmembrane region" description="Helical" evidence="14">
    <location>
        <begin position="71"/>
        <end position="86"/>
    </location>
</feature>
<proteinExistence type="predicted"/>
<dbReference type="Pfam" id="PF00512">
    <property type="entry name" value="HisKA"/>
    <property type="match status" value="1"/>
</dbReference>
<evidence type="ECO:0000256" key="7">
    <source>
        <dbReference type="ARBA" id="ARBA00022692"/>
    </source>
</evidence>
<dbReference type="AlphaFoldDB" id="A0A1I0G1Q4"/>
<feature type="transmembrane region" description="Helical" evidence="14">
    <location>
        <begin position="458"/>
        <end position="480"/>
    </location>
</feature>
<comment type="catalytic activity">
    <reaction evidence="1">
        <text>ATP + protein L-histidine = ADP + protein N-phospho-L-histidine.</text>
        <dbReference type="EC" id="2.7.13.3"/>
    </reaction>
</comment>
<feature type="transmembrane region" description="Helical" evidence="14">
    <location>
        <begin position="161"/>
        <end position="184"/>
    </location>
</feature>
<dbReference type="InterPro" id="IPR004358">
    <property type="entry name" value="Sig_transdc_His_kin-like_C"/>
</dbReference>
<dbReference type="PANTHER" id="PTHR42878:SF7">
    <property type="entry name" value="SENSOR HISTIDINE KINASE GLRK"/>
    <property type="match status" value="1"/>
</dbReference>
<evidence type="ECO:0000256" key="8">
    <source>
        <dbReference type="ARBA" id="ARBA00022741"/>
    </source>
</evidence>
<dbReference type="Pfam" id="PF02743">
    <property type="entry name" value="dCache_1"/>
    <property type="match status" value="1"/>
</dbReference>
<evidence type="ECO:0000256" key="12">
    <source>
        <dbReference type="ARBA" id="ARBA00023012"/>
    </source>
</evidence>
<dbReference type="GO" id="GO:0007234">
    <property type="term" value="P:osmosensory signaling via phosphorelay pathway"/>
    <property type="evidence" value="ECO:0007669"/>
    <property type="project" value="TreeGrafter"/>
</dbReference>